<dbReference type="AlphaFoldDB" id="A0A109XWM1"/>
<dbReference type="PANTHER" id="PTHR48090:SF8">
    <property type="entry name" value="GLYCOSYLTRANSFERASE CSBB-RELATED"/>
    <property type="match status" value="1"/>
</dbReference>
<feature type="domain" description="Glycosyltransferase 2-like" evidence="2">
    <location>
        <begin position="40"/>
        <end position="199"/>
    </location>
</feature>
<evidence type="ECO:0000313" key="3">
    <source>
        <dbReference type="EMBL" id="AMG37207.1"/>
    </source>
</evidence>
<reference evidence="4" key="1">
    <citation type="submission" date="2015-12" db="EMBL/GenBank/DDBJ databases">
        <title>FDA dAtabase for Regulatory Grade micrObial Sequences (FDA-ARGOS): Supporting development and validation of Infectious Disease Dx tests.</title>
        <authorList>
            <person name="Case J."/>
            <person name="Tallon L."/>
            <person name="Sadzewicz L."/>
            <person name="Sengamalay N."/>
            <person name="Ott S."/>
            <person name="Godinez A."/>
            <person name="Nagaraj S."/>
            <person name="Nadendla S."/>
            <person name="Sichtig H."/>
        </authorList>
    </citation>
    <scope>NUCLEOTIDE SEQUENCE [LARGE SCALE GENOMIC DNA]</scope>
    <source>
        <strain evidence="4">FDAARGOS_147</strain>
    </source>
</reference>
<evidence type="ECO:0000259" key="2">
    <source>
        <dbReference type="Pfam" id="PF00535"/>
    </source>
</evidence>
<dbReference type="RefSeq" id="WP_061072451.1">
    <property type="nucleotide sequence ID" value="NZ_CP014060.2"/>
</dbReference>
<sequence length="350" mass="38397">MHIQFRSESQGQQVLTKAFPVEAIWGTAAANVPYDACVTCVIPCLNECENLRVLLPLLRSRLSALCTGWEIIVADDGSTDGTEALMAEWSQYDGFRYVQLSRNFGKEAALSAGLESATGDVVICLDADMQHPPALIEQMLARWAAGAEMVYAVRETRSDESWIKRTGARLFYKLLSGARGVDVPAHAGDFRLMSRNVVDALNALPERTRFMKGLYAWVGFKGEALPYTPDERMHGDSRFGGMRLARLALDGLTAFTTWPLRLVSLVGVLFAVLAMAYAAYLVIEFLVSGNPVSGWTTIVTAVLFFAGVNLISLGVVGEYVARIFDEVKGRPLFVVRRRQGQAARPGKVAH</sequence>
<keyword evidence="1" id="KW-0812">Transmembrane</keyword>
<dbReference type="CDD" id="cd04187">
    <property type="entry name" value="DPM1_like_bac"/>
    <property type="match status" value="1"/>
</dbReference>
<dbReference type="EMBL" id="CP014060">
    <property type="protein sequence ID" value="AMG37207.1"/>
    <property type="molecule type" value="Genomic_DNA"/>
</dbReference>
<dbReference type="Pfam" id="PF00535">
    <property type="entry name" value="Glycos_transf_2"/>
    <property type="match status" value="1"/>
</dbReference>
<evidence type="ECO:0000313" key="4">
    <source>
        <dbReference type="Proteomes" id="UP000060602"/>
    </source>
</evidence>
<protein>
    <submittedName>
        <fullName evidence="3">Glycosyltransferase</fullName>
    </submittedName>
</protein>
<keyword evidence="3" id="KW-0808">Transferase</keyword>
<keyword evidence="1" id="KW-0472">Membrane</keyword>
<dbReference type="PANTHER" id="PTHR48090">
    <property type="entry name" value="UNDECAPRENYL-PHOSPHATE 4-DEOXY-4-FORMAMIDO-L-ARABINOSE TRANSFERASE-RELATED"/>
    <property type="match status" value="1"/>
</dbReference>
<gene>
    <name evidence="3" type="ORF">AL504_15030</name>
</gene>
<accession>A0A109XWM1</accession>
<dbReference type="SUPFAM" id="SSF53448">
    <property type="entry name" value="Nucleotide-diphospho-sugar transferases"/>
    <property type="match status" value="1"/>
</dbReference>
<organism evidence="3 4">
    <name type="scientific">Alcaligenes xylosoxydans xylosoxydans</name>
    <name type="common">Achromobacter xylosoxidans</name>
    <dbReference type="NCBI Taxonomy" id="85698"/>
    <lineage>
        <taxon>Bacteria</taxon>
        <taxon>Pseudomonadati</taxon>
        <taxon>Pseudomonadota</taxon>
        <taxon>Betaproteobacteria</taxon>
        <taxon>Burkholderiales</taxon>
        <taxon>Alcaligenaceae</taxon>
        <taxon>Achromobacter</taxon>
    </lineage>
</organism>
<feature type="transmembrane region" description="Helical" evidence="1">
    <location>
        <begin position="295"/>
        <end position="321"/>
    </location>
</feature>
<evidence type="ECO:0000256" key="1">
    <source>
        <dbReference type="SAM" id="Phobius"/>
    </source>
</evidence>
<feature type="transmembrane region" description="Helical" evidence="1">
    <location>
        <begin position="262"/>
        <end position="283"/>
    </location>
</feature>
<dbReference type="Proteomes" id="UP000060602">
    <property type="component" value="Chromosome"/>
</dbReference>
<dbReference type="InterPro" id="IPR001173">
    <property type="entry name" value="Glyco_trans_2-like"/>
</dbReference>
<dbReference type="InterPro" id="IPR050256">
    <property type="entry name" value="Glycosyltransferase_2"/>
</dbReference>
<keyword evidence="1" id="KW-1133">Transmembrane helix</keyword>
<name>A0A109XWM1_ALCXX</name>
<dbReference type="InterPro" id="IPR029044">
    <property type="entry name" value="Nucleotide-diphossugar_trans"/>
</dbReference>
<dbReference type="Gene3D" id="3.90.550.10">
    <property type="entry name" value="Spore Coat Polysaccharide Biosynthesis Protein SpsA, Chain A"/>
    <property type="match status" value="1"/>
</dbReference>
<proteinExistence type="predicted"/>
<dbReference type="GO" id="GO:0005886">
    <property type="term" value="C:plasma membrane"/>
    <property type="evidence" value="ECO:0007669"/>
    <property type="project" value="TreeGrafter"/>
</dbReference>
<dbReference type="GO" id="GO:0016740">
    <property type="term" value="F:transferase activity"/>
    <property type="evidence" value="ECO:0007669"/>
    <property type="project" value="UniProtKB-KW"/>
</dbReference>